<proteinExistence type="predicted"/>
<comment type="caution">
    <text evidence="1">The sequence shown here is derived from an EMBL/GenBank/DDBJ whole genome shotgun (WGS) entry which is preliminary data.</text>
</comment>
<protein>
    <submittedName>
        <fullName evidence="1">AVAST type 1 anti-phage system protein Avs1c</fullName>
    </submittedName>
</protein>
<reference evidence="2" key="1">
    <citation type="journal article" date="2019" name="Int. J. Syst. Evol. Microbiol.">
        <title>The Global Catalogue of Microorganisms (GCM) 10K type strain sequencing project: providing services to taxonomists for standard genome sequencing and annotation.</title>
        <authorList>
            <consortium name="The Broad Institute Genomics Platform"/>
            <consortium name="The Broad Institute Genome Sequencing Center for Infectious Disease"/>
            <person name="Wu L."/>
            <person name="Ma J."/>
        </authorList>
    </citation>
    <scope>NUCLEOTIDE SEQUENCE [LARGE SCALE GENOMIC DNA]</scope>
    <source>
        <strain evidence="2">CECT 8551</strain>
    </source>
</reference>
<evidence type="ECO:0000313" key="2">
    <source>
        <dbReference type="Proteomes" id="UP001595766"/>
    </source>
</evidence>
<gene>
    <name evidence="1" type="primary">avs1c</name>
    <name evidence="1" type="ORF">ACFOUP_13000</name>
</gene>
<dbReference type="EMBL" id="JBHSAV010000054">
    <property type="protein sequence ID" value="MFC3977297.1"/>
    <property type="molecule type" value="Genomic_DNA"/>
</dbReference>
<accession>A0ABV8EMC5</accession>
<dbReference type="Proteomes" id="UP001595766">
    <property type="component" value="Unassembled WGS sequence"/>
</dbReference>
<organism evidence="1 2">
    <name type="scientific">Belliella kenyensis</name>
    <dbReference type="NCBI Taxonomy" id="1472724"/>
    <lineage>
        <taxon>Bacteria</taxon>
        <taxon>Pseudomonadati</taxon>
        <taxon>Bacteroidota</taxon>
        <taxon>Cytophagia</taxon>
        <taxon>Cytophagales</taxon>
        <taxon>Cyclobacteriaceae</taxon>
        <taxon>Belliella</taxon>
    </lineage>
</organism>
<keyword evidence="2" id="KW-1185">Reference proteome</keyword>
<evidence type="ECO:0000313" key="1">
    <source>
        <dbReference type="EMBL" id="MFC3977297.1"/>
    </source>
</evidence>
<name>A0ABV8EMC5_9BACT</name>
<dbReference type="RefSeq" id="WP_353959768.1">
    <property type="nucleotide sequence ID" value="NZ_JAKZGR010000027.1"/>
</dbReference>
<dbReference type="NCBIfam" id="NF041811">
    <property type="entry name" value="Avs1c"/>
    <property type="match status" value="1"/>
</dbReference>
<sequence length="85" mass="9871">MITPSNRKEFERHIDILAESIERKTFQLPPSRRILNSLLNAKQLPNRRNNFLTIDESTRLLANSLANFARPEIKNRKDAKKSKGV</sequence>